<proteinExistence type="predicted"/>
<keyword evidence="2" id="KW-1185">Reference proteome</keyword>
<protein>
    <submittedName>
        <fullName evidence="1">Uncharacterized protein</fullName>
    </submittedName>
</protein>
<evidence type="ECO:0000313" key="1">
    <source>
        <dbReference type="EMBL" id="QOY89002.1"/>
    </source>
</evidence>
<dbReference type="Proteomes" id="UP000593892">
    <property type="component" value="Chromosome"/>
</dbReference>
<evidence type="ECO:0000313" key="2">
    <source>
        <dbReference type="Proteomes" id="UP000593892"/>
    </source>
</evidence>
<dbReference type="AlphaFoldDB" id="A0A7S7SKC3"/>
<name>A0A7S7SKC3_PALFE</name>
<dbReference type="KEGG" id="pfer:IRI77_03320"/>
<dbReference type="RefSeq" id="WP_194450665.1">
    <property type="nucleotide sequence ID" value="NZ_CP063849.1"/>
</dbReference>
<organism evidence="1 2">
    <name type="scientific">Paludibaculum fermentans</name>
    <dbReference type="NCBI Taxonomy" id="1473598"/>
    <lineage>
        <taxon>Bacteria</taxon>
        <taxon>Pseudomonadati</taxon>
        <taxon>Acidobacteriota</taxon>
        <taxon>Terriglobia</taxon>
        <taxon>Bryobacterales</taxon>
        <taxon>Bryobacteraceae</taxon>
        <taxon>Paludibaculum</taxon>
    </lineage>
</organism>
<reference evidence="1 2" key="1">
    <citation type="submission" date="2020-10" db="EMBL/GenBank/DDBJ databases">
        <title>Complete genome sequence of Paludibaculum fermentans P105T, a facultatively anaerobic acidobacterium capable of dissimilatory Fe(III) reduction.</title>
        <authorList>
            <person name="Dedysh S.N."/>
            <person name="Beletsky A.V."/>
            <person name="Kulichevskaya I.S."/>
            <person name="Mardanov A.V."/>
            <person name="Ravin N.V."/>
        </authorList>
    </citation>
    <scope>NUCLEOTIDE SEQUENCE [LARGE SCALE GENOMIC DNA]</scope>
    <source>
        <strain evidence="1 2">P105</strain>
    </source>
</reference>
<gene>
    <name evidence="1" type="ORF">IRI77_03320</name>
</gene>
<accession>A0A7S7SKC3</accession>
<dbReference type="EMBL" id="CP063849">
    <property type="protein sequence ID" value="QOY89002.1"/>
    <property type="molecule type" value="Genomic_DNA"/>
</dbReference>
<sequence>MMNLQEQTVPWKSTPLPNAVDAATTSEIASAIFLASRQHDLLRLSSALDDANSWCAAVGASGENPDERCDLLLFLTQLIRENISV</sequence>